<evidence type="ECO:0000256" key="2">
    <source>
        <dbReference type="ARBA" id="ARBA00022771"/>
    </source>
</evidence>
<name>A0A9W7E4L5_9STRA</name>
<feature type="compositionally biased region" description="Pro residues" evidence="5">
    <location>
        <begin position="28"/>
        <end position="39"/>
    </location>
</feature>
<evidence type="ECO:0000256" key="1">
    <source>
        <dbReference type="ARBA" id="ARBA00022723"/>
    </source>
</evidence>
<protein>
    <recommendedName>
        <fullName evidence="6">RanBP2-type domain-containing protein</fullName>
    </recommendedName>
</protein>
<feature type="region of interest" description="Disordered" evidence="5">
    <location>
        <begin position="1"/>
        <end position="86"/>
    </location>
</feature>
<feature type="region of interest" description="Disordered" evidence="5">
    <location>
        <begin position="102"/>
        <end position="162"/>
    </location>
</feature>
<evidence type="ECO:0000256" key="5">
    <source>
        <dbReference type="SAM" id="MobiDB-lite"/>
    </source>
</evidence>
<gene>
    <name evidence="7" type="ORF">TrRE_jg6147</name>
</gene>
<evidence type="ECO:0000256" key="4">
    <source>
        <dbReference type="PROSITE-ProRule" id="PRU00322"/>
    </source>
</evidence>
<proteinExistence type="predicted"/>
<dbReference type="Proteomes" id="UP001165082">
    <property type="component" value="Unassembled WGS sequence"/>
</dbReference>
<feature type="compositionally biased region" description="Low complexity" evidence="5">
    <location>
        <begin position="44"/>
        <end position="74"/>
    </location>
</feature>
<dbReference type="PROSITE" id="PS50199">
    <property type="entry name" value="ZF_RANBP2_2"/>
    <property type="match status" value="1"/>
</dbReference>
<feature type="compositionally biased region" description="Basic and acidic residues" evidence="5">
    <location>
        <begin position="221"/>
        <end position="235"/>
    </location>
</feature>
<accession>A0A9W7E4L5</accession>
<evidence type="ECO:0000259" key="6">
    <source>
        <dbReference type="PROSITE" id="PS50199"/>
    </source>
</evidence>
<dbReference type="OrthoDB" id="198189at2759"/>
<keyword evidence="1" id="KW-0479">Metal-binding</keyword>
<organism evidence="7 8">
    <name type="scientific">Triparma retinervis</name>
    <dbReference type="NCBI Taxonomy" id="2557542"/>
    <lineage>
        <taxon>Eukaryota</taxon>
        <taxon>Sar</taxon>
        <taxon>Stramenopiles</taxon>
        <taxon>Ochrophyta</taxon>
        <taxon>Bolidophyceae</taxon>
        <taxon>Parmales</taxon>
        <taxon>Triparmaceae</taxon>
        <taxon>Triparma</taxon>
    </lineage>
</organism>
<feature type="domain" description="RanBP2-type" evidence="6">
    <location>
        <begin position="557"/>
        <end position="586"/>
    </location>
</feature>
<evidence type="ECO:0000313" key="8">
    <source>
        <dbReference type="Proteomes" id="UP001165082"/>
    </source>
</evidence>
<dbReference type="PROSITE" id="PS01358">
    <property type="entry name" value="ZF_RANBP2_1"/>
    <property type="match status" value="1"/>
</dbReference>
<comment type="caution">
    <text evidence="7">The sequence shown here is derived from an EMBL/GenBank/DDBJ whole genome shotgun (WGS) entry which is preliminary data.</text>
</comment>
<dbReference type="EMBL" id="BRXZ01001195">
    <property type="protein sequence ID" value="GMH65015.1"/>
    <property type="molecule type" value="Genomic_DNA"/>
</dbReference>
<feature type="region of interest" description="Disordered" evidence="5">
    <location>
        <begin position="498"/>
        <end position="551"/>
    </location>
</feature>
<feature type="compositionally biased region" description="Low complexity" evidence="5">
    <location>
        <begin position="133"/>
        <end position="142"/>
    </location>
</feature>
<reference evidence="7" key="1">
    <citation type="submission" date="2022-07" db="EMBL/GenBank/DDBJ databases">
        <title>Genome analysis of Parmales, a sister group of diatoms, reveals the evolutionary specialization of diatoms from phago-mixotrophs to photoautotrophs.</title>
        <authorList>
            <person name="Ban H."/>
            <person name="Sato S."/>
            <person name="Yoshikawa S."/>
            <person name="Kazumasa Y."/>
            <person name="Nakamura Y."/>
            <person name="Ichinomiya M."/>
            <person name="Saitoh K."/>
            <person name="Sato N."/>
            <person name="Blanc-Mathieu R."/>
            <person name="Endo H."/>
            <person name="Kuwata A."/>
            <person name="Ogata H."/>
        </authorList>
    </citation>
    <scope>NUCLEOTIDE SEQUENCE</scope>
</reference>
<sequence>MNLFSYADGLLDSETPGVPSYLPMKTSAPPPNAPPPPGAGPGTGSTSTSRYSSNRPSYSSISSSYTSSYTAPSSVAANPLISPDSSKKPTLFLLDDVLSSMHGVRTRNKELKERRRTTASNNRGKFLLEADIGSSSNVAAGASGSGSGSRKSNVPAGRAASAAKALLKMQELEKENENMKKLRRARREDVVKKVPENLTRESINNYRKDKEIMEEAVKRKLARDKEDAERAKTEPPPEFVARISKKAQEEAQTAAFAKGKSAREAMALGKAAYQSVQEKYRKQGLTADQREEEAEEEDRMMMKKLREEERIKKVPMMATDSAAGARLGIKEKEGDMEATKAWKDFNEEVKKWDMTGGRNEVADVREAMAEFLTEKYMCQKLDALPRTIIVTKIRKDMMGIIENFVAPKEGEERAGERPGVPYDESAETGGTNGGAAESDSSDDDDDDDDDYDYVASKEKNVRLRMLMAQKKRMRKEQEEAGGVHLNSDMEMKKLAVDEARRRQKDVQGKLLSRKEEMQKEAYDKDIEDHRFDWDRRQQNRKGGNGGGARVPRKTFVSFEPWKCSLCGKENEAKERNCKTCGRDKTHMTAKAKELAAKDAAKKVPKDEKEMEEWKKEADKHKKVNEDYLKFIAMKEKTDETAVERDNLAGDIQSLLKSLRGSLGPLSDEVVAPEKITERDWRVKESNGRTDGQHINEINQDTDIEVDVVRRQKREDYLRSVGAGGDFAPQEGVNARYNMALREQEYHDKKRPFDYDRVKKK</sequence>
<dbReference type="AlphaFoldDB" id="A0A9W7E4L5"/>
<keyword evidence="8" id="KW-1185">Reference proteome</keyword>
<feature type="compositionally biased region" description="Basic and acidic residues" evidence="5">
    <location>
        <begin position="498"/>
        <end position="537"/>
    </location>
</feature>
<evidence type="ECO:0000256" key="3">
    <source>
        <dbReference type="ARBA" id="ARBA00022833"/>
    </source>
</evidence>
<dbReference type="GO" id="GO:0008270">
    <property type="term" value="F:zinc ion binding"/>
    <property type="evidence" value="ECO:0007669"/>
    <property type="project" value="UniProtKB-KW"/>
</dbReference>
<keyword evidence="3" id="KW-0862">Zinc</keyword>
<feature type="region of interest" description="Disordered" evidence="5">
    <location>
        <begin position="585"/>
        <end position="618"/>
    </location>
</feature>
<dbReference type="InterPro" id="IPR001876">
    <property type="entry name" value="Znf_RanBP2"/>
</dbReference>
<evidence type="ECO:0000313" key="7">
    <source>
        <dbReference type="EMBL" id="GMH65015.1"/>
    </source>
</evidence>
<keyword evidence="2 4" id="KW-0863">Zinc-finger</keyword>
<feature type="compositionally biased region" description="Acidic residues" evidence="5">
    <location>
        <begin position="439"/>
        <end position="452"/>
    </location>
</feature>
<feature type="region of interest" description="Disordered" evidence="5">
    <location>
        <begin position="409"/>
        <end position="455"/>
    </location>
</feature>
<feature type="region of interest" description="Disordered" evidence="5">
    <location>
        <begin position="221"/>
        <end position="240"/>
    </location>
</feature>